<comment type="caution">
    <text evidence="2">The sequence shown here is derived from an EMBL/GenBank/DDBJ whole genome shotgun (WGS) entry which is preliminary data.</text>
</comment>
<dbReference type="RefSeq" id="WP_267219124.1">
    <property type="nucleotide sequence ID" value="NZ_JAPCWC010000003.1"/>
</dbReference>
<keyword evidence="3" id="KW-1185">Reference proteome</keyword>
<keyword evidence="1" id="KW-0732">Signal</keyword>
<name>A0ABV6S8X5_9SPHN</name>
<dbReference type="Proteomes" id="UP001589858">
    <property type="component" value="Unassembled WGS sequence"/>
</dbReference>
<accession>A0ABV6S8X5</accession>
<gene>
    <name evidence="2" type="ORF">ACFFF8_13920</name>
</gene>
<reference evidence="2 3" key="1">
    <citation type="submission" date="2024-09" db="EMBL/GenBank/DDBJ databases">
        <authorList>
            <person name="Sun Q."/>
            <person name="Mori K."/>
        </authorList>
    </citation>
    <scope>NUCLEOTIDE SEQUENCE [LARGE SCALE GENOMIC DNA]</scope>
    <source>
        <strain evidence="2 3">CICC 11035S</strain>
    </source>
</reference>
<feature type="chain" id="PRO_5046319674" description="Lipoprotein" evidence="1">
    <location>
        <begin position="24"/>
        <end position="225"/>
    </location>
</feature>
<protein>
    <recommendedName>
        <fullName evidence="4">Lipoprotein</fullName>
    </recommendedName>
</protein>
<proteinExistence type="predicted"/>
<evidence type="ECO:0000256" key="1">
    <source>
        <dbReference type="SAM" id="SignalP"/>
    </source>
</evidence>
<evidence type="ECO:0000313" key="2">
    <source>
        <dbReference type="EMBL" id="MFC0685695.1"/>
    </source>
</evidence>
<evidence type="ECO:0000313" key="3">
    <source>
        <dbReference type="Proteomes" id="UP001589858"/>
    </source>
</evidence>
<organism evidence="2 3">
    <name type="scientific">Novosphingobium clariflavum</name>
    <dbReference type="NCBI Taxonomy" id="2029884"/>
    <lineage>
        <taxon>Bacteria</taxon>
        <taxon>Pseudomonadati</taxon>
        <taxon>Pseudomonadota</taxon>
        <taxon>Alphaproteobacteria</taxon>
        <taxon>Sphingomonadales</taxon>
        <taxon>Sphingomonadaceae</taxon>
        <taxon>Novosphingobium</taxon>
    </lineage>
</organism>
<dbReference type="EMBL" id="JBHLTM010000055">
    <property type="protein sequence ID" value="MFC0685695.1"/>
    <property type="molecule type" value="Genomic_DNA"/>
</dbReference>
<evidence type="ECO:0008006" key="4">
    <source>
        <dbReference type="Google" id="ProtNLM"/>
    </source>
</evidence>
<sequence>MRHKTLLALASFACVQSIQPVMAQTVPEAAAKRVDPAAAPISTTTEPVAMTTSLNGLPIRHFSEAEVAAITPPSTQFTETPLIAADYDKYFFFNRAGTSFDEAYADVVECDALSSGMSYYGGGTVNPAAFAQYGVLPSAIGGAIGSVFVDAVFGSAERRKIRRINLRNCMGFKGYQRYGLEREMWQDFNFEEGLTRENAEARAEALLKQARVASGPAPQQKALGL</sequence>
<feature type="signal peptide" evidence="1">
    <location>
        <begin position="1"/>
        <end position="23"/>
    </location>
</feature>